<evidence type="ECO:0000256" key="3">
    <source>
        <dbReference type="ARBA" id="ARBA00022777"/>
    </source>
</evidence>
<keyword evidence="7" id="KW-0326">Glycosidase</keyword>
<dbReference type="Gene3D" id="3.40.1190.20">
    <property type="match status" value="1"/>
</dbReference>
<evidence type="ECO:0000256" key="7">
    <source>
        <dbReference type="ARBA" id="ARBA00023295"/>
    </source>
</evidence>
<name>A0ABQ9G1Z3_TEGGR</name>
<dbReference type="InterPro" id="IPR011611">
    <property type="entry name" value="PfkB_dom"/>
</dbReference>
<comment type="caution">
    <text evidence="9">The sequence shown here is derived from an EMBL/GenBank/DDBJ whole genome shotgun (WGS) entry which is preliminary data.</text>
</comment>
<sequence>MIMFRPASLKFYKSICSLHQVNHHGNRSRLRSVPLLVRQVSSLNQGYIRLSEEVKDALHCGKGVVALESTIITHGMPHPDNLRLILGMKEASQGLTKSELEYLADPKTASIKTSRRDYPVVLSKELNGGTTVSGTMIACHMTGIPIFVTGGIGGVHRNGENSMDISADLTELGRTPVTVISAGIKSILDIGRTLEYLQYVLNFFADTNLRLNLNSGMLIGVPIPEKESGNGQVIEESIQSALKDCVTKTDIALIKNNAKIGSQIAVELSNLRKQENENREVTNHIHSCKSDKISRSSGAIGVNTNKSPSVDTGRVVVIGGSIVDFYARVDVAEFKNNGATYPGSVQQTFGGVGRNIADGLSRLGMNPLFLSAIGKDSHCTAYEAYCQHMDLIGVEKMANHSTATYCAVLKESGELMFGIGDMDIHNHISPSYVSKFEEDLAFAPLVCIDGNISTEAIEYITNLCQSYHVPVWFEPTDVHKAAKPLQTKVKKGLTYSSPNLNELRSMYTCLTGGTVDGETDTLEADEMSVDTVLEEAVRLSKVVVKEIPVVMVTLGKHGLMLATTYSTDSLPIKDRTPKITENVTMDFYPVTKENSAFSKIVSVSGAGDCLNAAVITGILKGYDFDFCVKAGFHAAQLSLQSHRAVPYSITSNLMDISHIKQTPAWNTKKIEIS</sequence>
<keyword evidence="4" id="KW-0378">Hydrolase</keyword>
<evidence type="ECO:0000256" key="1">
    <source>
        <dbReference type="ARBA" id="ARBA00022679"/>
    </source>
</evidence>
<dbReference type="SUPFAM" id="SSF110581">
    <property type="entry name" value="Indigoidine synthase A-like"/>
    <property type="match status" value="1"/>
</dbReference>
<evidence type="ECO:0000313" key="9">
    <source>
        <dbReference type="EMBL" id="KAJ8321975.1"/>
    </source>
</evidence>
<dbReference type="InterPro" id="IPR002173">
    <property type="entry name" value="Carboh/pur_kinase_PfkB_CS"/>
</dbReference>
<evidence type="ECO:0000256" key="6">
    <source>
        <dbReference type="ARBA" id="ARBA00023239"/>
    </source>
</evidence>
<keyword evidence="1" id="KW-0808">Transferase</keyword>
<keyword evidence="2" id="KW-0479">Metal-binding</keyword>
<dbReference type="Pfam" id="PF00294">
    <property type="entry name" value="PfkB"/>
    <property type="match status" value="1"/>
</dbReference>
<gene>
    <name evidence="9" type="ORF">KUTeg_000446</name>
</gene>
<dbReference type="InterPro" id="IPR007342">
    <property type="entry name" value="PsuG"/>
</dbReference>
<dbReference type="EMBL" id="JARBDR010000018">
    <property type="protein sequence ID" value="KAJ8321975.1"/>
    <property type="molecule type" value="Genomic_DNA"/>
</dbReference>
<protein>
    <recommendedName>
        <fullName evidence="8">Carbohydrate kinase PfkB domain-containing protein</fullName>
    </recommendedName>
</protein>
<dbReference type="SUPFAM" id="SSF53613">
    <property type="entry name" value="Ribokinase-like"/>
    <property type="match status" value="1"/>
</dbReference>
<keyword evidence="5" id="KW-0464">Manganese</keyword>
<dbReference type="InterPro" id="IPR022830">
    <property type="entry name" value="Indigdn_synthA-like"/>
</dbReference>
<evidence type="ECO:0000256" key="5">
    <source>
        <dbReference type="ARBA" id="ARBA00023211"/>
    </source>
</evidence>
<dbReference type="CDD" id="cd01941">
    <property type="entry name" value="YeiC_kinase_like"/>
    <property type="match status" value="1"/>
</dbReference>
<proteinExistence type="predicted"/>
<dbReference type="Gene3D" id="3.40.1790.10">
    <property type="entry name" value="Indigoidine synthase domain"/>
    <property type="match status" value="2"/>
</dbReference>
<dbReference type="PROSITE" id="PS00584">
    <property type="entry name" value="PFKB_KINASES_2"/>
    <property type="match status" value="1"/>
</dbReference>
<evidence type="ECO:0000256" key="2">
    <source>
        <dbReference type="ARBA" id="ARBA00022723"/>
    </source>
</evidence>
<feature type="domain" description="Carbohydrate kinase PfkB" evidence="8">
    <location>
        <begin position="314"/>
        <end position="644"/>
    </location>
</feature>
<keyword evidence="10" id="KW-1185">Reference proteome</keyword>
<keyword evidence="3" id="KW-0418">Kinase</keyword>
<evidence type="ECO:0000256" key="4">
    <source>
        <dbReference type="ARBA" id="ARBA00022801"/>
    </source>
</evidence>
<reference evidence="9 10" key="1">
    <citation type="submission" date="2022-12" db="EMBL/GenBank/DDBJ databases">
        <title>Chromosome-level genome of Tegillarca granosa.</title>
        <authorList>
            <person name="Kim J."/>
        </authorList>
    </citation>
    <scope>NUCLEOTIDE SEQUENCE [LARGE SCALE GENOMIC DNA]</scope>
    <source>
        <strain evidence="9">Teg-2019</strain>
        <tissue evidence="9">Adductor muscle</tissue>
    </source>
</reference>
<organism evidence="9 10">
    <name type="scientific">Tegillarca granosa</name>
    <name type="common">Malaysian cockle</name>
    <name type="synonym">Anadara granosa</name>
    <dbReference type="NCBI Taxonomy" id="220873"/>
    <lineage>
        <taxon>Eukaryota</taxon>
        <taxon>Metazoa</taxon>
        <taxon>Spiralia</taxon>
        <taxon>Lophotrochozoa</taxon>
        <taxon>Mollusca</taxon>
        <taxon>Bivalvia</taxon>
        <taxon>Autobranchia</taxon>
        <taxon>Pteriomorphia</taxon>
        <taxon>Arcoida</taxon>
        <taxon>Arcoidea</taxon>
        <taxon>Arcidae</taxon>
        <taxon>Tegillarca</taxon>
    </lineage>
</organism>
<dbReference type="Proteomes" id="UP001217089">
    <property type="component" value="Unassembled WGS sequence"/>
</dbReference>
<accession>A0ABQ9G1Z3</accession>
<keyword evidence="6" id="KW-0456">Lyase</keyword>
<dbReference type="Pfam" id="PF04227">
    <property type="entry name" value="Indigoidine_A"/>
    <property type="match status" value="2"/>
</dbReference>
<dbReference type="PROSITE" id="PS00583">
    <property type="entry name" value="PFKB_KINASES_1"/>
    <property type="match status" value="1"/>
</dbReference>
<dbReference type="InterPro" id="IPR029056">
    <property type="entry name" value="Ribokinase-like"/>
</dbReference>
<evidence type="ECO:0000313" key="10">
    <source>
        <dbReference type="Proteomes" id="UP001217089"/>
    </source>
</evidence>
<dbReference type="PANTHER" id="PTHR42909">
    <property type="entry name" value="ZGC:136858"/>
    <property type="match status" value="1"/>
</dbReference>
<evidence type="ECO:0000259" key="8">
    <source>
        <dbReference type="Pfam" id="PF00294"/>
    </source>
</evidence>
<dbReference type="PANTHER" id="PTHR42909:SF1">
    <property type="entry name" value="CARBOHYDRATE KINASE PFKB DOMAIN-CONTAINING PROTEIN"/>
    <property type="match status" value="1"/>
</dbReference>